<feature type="domain" description="OmpA-like" evidence="10">
    <location>
        <begin position="146"/>
        <end position="264"/>
    </location>
</feature>
<accession>A0A932HZ84</accession>
<evidence type="ECO:0000256" key="5">
    <source>
        <dbReference type="ARBA" id="ARBA00022989"/>
    </source>
</evidence>
<dbReference type="InterPro" id="IPR050330">
    <property type="entry name" value="Bact_OuterMem_StrucFunc"/>
</dbReference>
<protein>
    <submittedName>
        <fullName evidence="11">OmpA family protein</fullName>
    </submittedName>
</protein>
<keyword evidence="6 7" id="KW-0472">Membrane</keyword>
<dbReference type="Gene3D" id="3.30.1330.60">
    <property type="entry name" value="OmpA-like domain"/>
    <property type="match status" value="1"/>
</dbReference>
<dbReference type="SUPFAM" id="SSF103088">
    <property type="entry name" value="OmpA-like"/>
    <property type="match status" value="1"/>
</dbReference>
<evidence type="ECO:0000313" key="12">
    <source>
        <dbReference type="Proteomes" id="UP000782312"/>
    </source>
</evidence>
<evidence type="ECO:0000256" key="9">
    <source>
        <dbReference type="SAM" id="Phobius"/>
    </source>
</evidence>
<comment type="caution">
    <text evidence="11">The sequence shown here is derived from an EMBL/GenBank/DDBJ whole genome shotgun (WGS) entry which is preliminary data.</text>
</comment>
<comment type="similarity">
    <text evidence="2">Belongs to the MotB family.</text>
</comment>
<dbReference type="AlphaFoldDB" id="A0A932HZ84"/>
<name>A0A932HZ84_UNCTE</name>
<dbReference type="PANTHER" id="PTHR30329">
    <property type="entry name" value="STATOR ELEMENT OF FLAGELLAR MOTOR COMPLEX"/>
    <property type="match status" value="1"/>
</dbReference>
<dbReference type="InterPro" id="IPR006665">
    <property type="entry name" value="OmpA-like"/>
</dbReference>
<feature type="transmembrane region" description="Helical" evidence="9">
    <location>
        <begin position="33"/>
        <end position="52"/>
    </location>
</feature>
<dbReference type="Pfam" id="PF13677">
    <property type="entry name" value="MotB_plug"/>
    <property type="match status" value="1"/>
</dbReference>
<reference evidence="11" key="1">
    <citation type="submission" date="2020-07" db="EMBL/GenBank/DDBJ databases">
        <title>Huge and variable diversity of episymbiotic CPR bacteria and DPANN archaea in groundwater ecosystems.</title>
        <authorList>
            <person name="He C.Y."/>
            <person name="Keren R."/>
            <person name="Whittaker M."/>
            <person name="Farag I.F."/>
            <person name="Doudna J."/>
            <person name="Cate J.H.D."/>
            <person name="Banfield J.F."/>
        </authorList>
    </citation>
    <scope>NUCLEOTIDE SEQUENCE</scope>
    <source>
        <strain evidence="11">NC_groundwater_763_Ag_S-0.2um_68_21</strain>
    </source>
</reference>
<dbReference type="CDD" id="cd07185">
    <property type="entry name" value="OmpA_C-like"/>
    <property type="match status" value="1"/>
</dbReference>
<proteinExistence type="inferred from homology"/>
<organism evidence="11 12">
    <name type="scientific">Tectimicrobiota bacterium</name>
    <dbReference type="NCBI Taxonomy" id="2528274"/>
    <lineage>
        <taxon>Bacteria</taxon>
        <taxon>Pseudomonadati</taxon>
        <taxon>Nitrospinota/Tectimicrobiota group</taxon>
        <taxon>Candidatus Tectimicrobiota</taxon>
    </lineage>
</organism>
<keyword evidence="5 9" id="KW-1133">Transmembrane helix</keyword>
<dbReference type="InterPro" id="IPR036737">
    <property type="entry name" value="OmpA-like_sf"/>
</dbReference>
<evidence type="ECO:0000256" key="6">
    <source>
        <dbReference type="ARBA" id="ARBA00023136"/>
    </source>
</evidence>
<keyword evidence="4 9" id="KW-0812">Transmembrane</keyword>
<evidence type="ECO:0000256" key="4">
    <source>
        <dbReference type="ARBA" id="ARBA00022692"/>
    </source>
</evidence>
<evidence type="ECO:0000256" key="3">
    <source>
        <dbReference type="ARBA" id="ARBA00022475"/>
    </source>
</evidence>
<dbReference type="PANTHER" id="PTHR30329:SF21">
    <property type="entry name" value="LIPOPROTEIN YIAD-RELATED"/>
    <property type="match status" value="1"/>
</dbReference>
<feature type="region of interest" description="Disordered" evidence="8">
    <location>
        <begin position="83"/>
        <end position="104"/>
    </location>
</feature>
<sequence length="291" mass="32029">MAEGGDFKLENRPIIVKKIKKGHGGGHGSAWKVAFADFMSAMMALFLVLWLVNSKKEVKQAVGAYFRDPPGIFSSTSGGGAGILEGGTGREASTAQGEDASAEKQREMKEKVFKALQSTLEGAIKNIPELQKLKDQIAIQATAEGVRIELLDKESSSFFEPGSARIRPEANVALKAIVEQIRRLPYSIIIEGHTDSQPLTRPGYSNWELSADRANITRRMLESLGLDEGKIAQVRGYADKRLRYPANPEDPRNRRISIVVAEDTKEIIRPDLPGVSPVVRDLIRPQSVPRR</sequence>
<comment type="subcellular location">
    <subcellularLocation>
        <location evidence="1">Cell membrane</location>
        <topology evidence="1">Single-pass membrane protein</topology>
    </subcellularLocation>
</comment>
<dbReference type="EMBL" id="JACPUR010000028">
    <property type="protein sequence ID" value="MBI3128356.1"/>
    <property type="molecule type" value="Genomic_DNA"/>
</dbReference>
<evidence type="ECO:0000256" key="7">
    <source>
        <dbReference type="PROSITE-ProRule" id="PRU00473"/>
    </source>
</evidence>
<keyword evidence="3" id="KW-1003">Cell membrane</keyword>
<evidence type="ECO:0000256" key="8">
    <source>
        <dbReference type="SAM" id="MobiDB-lite"/>
    </source>
</evidence>
<gene>
    <name evidence="11" type="ORF">HYZ11_12185</name>
</gene>
<evidence type="ECO:0000259" key="10">
    <source>
        <dbReference type="PROSITE" id="PS51123"/>
    </source>
</evidence>
<dbReference type="Pfam" id="PF00691">
    <property type="entry name" value="OmpA"/>
    <property type="match status" value="1"/>
</dbReference>
<dbReference type="Proteomes" id="UP000782312">
    <property type="component" value="Unassembled WGS sequence"/>
</dbReference>
<dbReference type="InterPro" id="IPR025713">
    <property type="entry name" value="MotB-like_N_dom"/>
</dbReference>
<evidence type="ECO:0000256" key="2">
    <source>
        <dbReference type="ARBA" id="ARBA00008914"/>
    </source>
</evidence>
<evidence type="ECO:0000256" key="1">
    <source>
        <dbReference type="ARBA" id="ARBA00004162"/>
    </source>
</evidence>
<evidence type="ECO:0000313" key="11">
    <source>
        <dbReference type="EMBL" id="MBI3128356.1"/>
    </source>
</evidence>
<dbReference type="PROSITE" id="PS51123">
    <property type="entry name" value="OMPA_2"/>
    <property type="match status" value="1"/>
</dbReference>
<dbReference type="GO" id="GO:0005886">
    <property type="term" value="C:plasma membrane"/>
    <property type="evidence" value="ECO:0007669"/>
    <property type="project" value="UniProtKB-SubCell"/>
</dbReference>